<dbReference type="PANTHER" id="PTHR11556">
    <property type="entry name" value="FRUCTOSE-1,6-BISPHOSPHATASE-RELATED"/>
    <property type="match status" value="1"/>
</dbReference>
<dbReference type="Pfam" id="PF00316">
    <property type="entry name" value="FBPase"/>
    <property type="match status" value="1"/>
</dbReference>
<gene>
    <name evidence="11" type="ORF">FZEAL_5365</name>
</gene>
<dbReference type="PROSITE" id="PS00124">
    <property type="entry name" value="FBPASE"/>
    <property type="match status" value="1"/>
</dbReference>
<proteinExistence type="inferred from homology"/>
<dbReference type="InterPro" id="IPR044015">
    <property type="entry name" value="FBPase_C_dom"/>
</dbReference>
<evidence type="ECO:0000256" key="7">
    <source>
        <dbReference type="ARBA" id="ARBA00023277"/>
    </source>
</evidence>
<keyword evidence="7" id="KW-0119">Carbohydrate metabolism</keyword>
<dbReference type="Proteomes" id="UP000635477">
    <property type="component" value="Unassembled WGS sequence"/>
</dbReference>
<keyword evidence="5" id="KW-0378">Hydrolase</keyword>
<organism evidence="11 12">
    <name type="scientific">Fusarium zealandicum</name>
    <dbReference type="NCBI Taxonomy" id="1053134"/>
    <lineage>
        <taxon>Eukaryota</taxon>
        <taxon>Fungi</taxon>
        <taxon>Dikarya</taxon>
        <taxon>Ascomycota</taxon>
        <taxon>Pezizomycotina</taxon>
        <taxon>Sordariomycetes</taxon>
        <taxon>Hypocreomycetidae</taxon>
        <taxon>Hypocreales</taxon>
        <taxon>Nectriaceae</taxon>
        <taxon>Fusarium</taxon>
        <taxon>Fusarium staphyleae species complex</taxon>
    </lineage>
</organism>
<evidence type="ECO:0000256" key="5">
    <source>
        <dbReference type="ARBA" id="ARBA00022801"/>
    </source>
</evidence>
<dbReference type="GO" id="GO:0006094">
    <property type="term" value="P:gluconeogenesis"/>
    <property type="evidence" value="ECO:0007669"/>
    <property type="project" value="TreeGrafter"/>
</dbReference>
<feature type="domain" description="Fructose-1-6-bisphosphatase class I N-terminal" evidence="9">
    <location>
        <begin position="32"/>
        <end position="174"/>
    </location>
</feature>
<evidence type="ECO:0000313" key="11">
    <source>
        <dbReference type="EMBL" id="KAF4978204.1"/>
    </source>
</evidence>
<keyword evidence="6" id="KW-0460">Magnesium</keyword>
<comment type="caution">
    <text evidence="11">The sequence shown here is derived from an EMBL/GenBank/DDBJ whole genome shotgun (WGS) entry which is preliminary data.</text>
</comment>
<dbReference type="Gene3D" id="3.30.540.10">
    <property type="entry name" value="Fructose-1,6-Bisphosphatase, subunit A, domain 1"/>
    <property type="match status" value="1"/>
</dbReference>
<sequence length="334" mass="36062">MSSSRTTNDSKLELNLFLSSFLPQDTRSSLHSSVLPNLLRAISAISEELRSSYDVAIVGTENAFGDEQLNVDVLAENILRDTIAKCPTIHAASSEEDPVERPAREGEHAEDDNVEQYTVAFDPLDGSSIIGPNWSVGTIIGIWDGKTAIGQPVDKQIGAILGVFGPRALAIVALRIPGAQPVCFEVSLNDSETISVVRPEIHFADAPFKTRYFAPANLRAAAESEKYMNLVTKFISEKYTLRYSGGLIPDLYHALVKGHGVYISPVTAASKAKLRRLYELIPVALVIECAGGQAIDPETGLRILDTPLRGCDDRGGLVCGTSVEVEAVKKALLE</sequence>
<evidence type="ECO:0000256" key="3">
    <source>
        <dbReference type="ARBA" id="ARBA00010941"/>
    </source>
</evidence>
<comment type="similarity">
    <text evidence="3">Belongs to the FBPase class 1 family.</text>
</comment>
<evidence type="ECO:0000256" key="2">
    <source>
        <dbReference type="ARBA" id="ARBA00005215"/>
    </source>
</evidence>
<dbReference type="AlphaFoldDB" id="A0A8H4UJV9"/>
<dbReference type="PRINTS" id="PR01958">
    <property type="entry name" value="S17BPHPHTASE"/>
</dbReference>
<evidence type="ECO:0000313" key="12">
    <source>
        <dbReference type="Proteomes" id="UP000635477"/>
    </source>
</evidence>
<dbReference type="GO" id="GO:0006000">
    <property type="term" value="P:fructose metabolic process"/>
    <property type="evidence" value="ECO:0007669"/>
    <property type="project" value="TreeGrafter"/>
</dbReference>
<dbReference type="PIRSF" id="PIRSF000904">
    <property type="entry name" value="FBPtase_SBPase"/>
    <property type="match status" value="1"/>
</dbReference>
<evidence type="ECO:0008006" key="13">
    <source>
        <dbReference type="Google" id="ProtNLM"/>
    </source>
</evidence>
<reference evidence="11" key="2">
    <citation type="submission" date="2020-05" db="EMBL/GenBank/DDBJ databases">
        <authorList>
            <person name="Kim H.-S."/>
            <person name="Proctor R.H."/>
            <person name="Brown D.W."/>
        </authorList>
    </citation>
    <scope>NUCLEOTIDE SEQUENCE</scope>
    <source>
        <strain evidence="11">NRRL 22465</strain>
    </source>
</reference>
<dbReference type="OrthoDB" id="3886144at2759"/>
<dbReference type="GO" id="GO:0006002">
    <property type="term" value="P:fructose 6-phosphate metabolic process"/>
    <property type="evidence" value="ECO:0007669"/>
    <property type="project" value="TreeGrafter"/>
</dbReference>
<dbReference type="InterPro" id="IPR033391">
    <property type="entry name" value="FBPase_N"/>
</dbReference>
<dbReference type="Pfam" id="PF18913">
    <property type="entry name" value="FBPase_C"/>
    <property type="match status" value="1"/>
</dbReference>
<dbReference type="GO" id="GO:0005986">
    <property type="term" value="P:sucrose biosynthetic process"/>
    <property type="evidence" value="ECO:0007669"/>
    <property type="project" value="TreeGrafter"/>
</dbReference>
<dbReference type="PANTHER" id="PTHR11556:SF35">
    <property type="entry name" value="SEDOHEPTULOSE-1,7-BISPHOSPHATASE, CHLOROPLASTIC"/>
    <property type="match status" value="1"/>
</dbReference>
<dbReference type="InterPro" id="IPR000146">
    <property type="entry name" value="FBPase_class-1"/>
</dbReference>
<keyword evidence="12" id="KW-1185">Reference proteome</keyword>
<dbReference type="InterPro" id="IPR020548">
    <property type="entry name" value="Fructose_bisphosphatase_AS"/>
</dbReference>
<evidence type="ECO:0000256" key="8">
    <source>
        <dbReference type="SAM" id="MobiDB-lite"/>
    </source>
</evidence>
<dbReference type="GO" id="GO:0005737">
    <property type="term" value="C:cytoplasm"/>
    <property type="evidence" value="ECO:0007669"/>
    <property type="project" value="TreeGrafter"/>
</dbReference>
<feature type="region of interest" description="Disordered" evidence="8">
    <location>
        <begin position="90"/>
        <end position="112"/>
    </location>
</feature>
<dbReference type="EMBL" id="JABEYC010000386">
    <property type="protein sequence ID" value="KAF4978204.1"/>
    <property type="molecule type" value="Genomic_DNA"/>
</dbReference>
<keyword evidence="4" id="KW-0479">Metal-binding</keyword>
<evidence type="ECO:0000259" key="9">
    <source>
        <dbReference type="Pfam" id="PF00316"/>
    </source>
</evidence>
<dbReference type="InterPro" id="IPR023079">
    <property type="entry name" value="SBPase"/>
</dbReference>
<reference evidence="11" key="1">
    <citation type="journal article" date="2020" name="BMC Genomics">
        <title>Correction to: Identification and distribution of gene clusters required for synthesis of sphingolipid metabolism inhibitors in diverse species of the filamentous fungus Fusarium.</title>
        <authorList>
            <person name="Kim H.S."/>
            <person name="Lohmar J.M."/>
            <person name="Busman M."/>
            <person name="Brown D.W."/>
            <person name="Naumann T.A."/>
            <person name="Divon H.H."/>
            <person name="Lysoe E."/>
            <person name="Uhlig S."/>
            <person name="Proctor R.H."/>
        </authorList>
    </citation>
    <scope>NUCLEOTIDE SEQUENCE</scope>
    <source>
        <strain evidence="11">NRRL 22465</strain>
    </source>
</reference>
<comment type="pathway">
    <text evidence="2">Carbohydrate biosynthesis; Calvin cycle.</text>
</comment>
<dbReference type="GO" id="GO:0042132">
    <property type="term" value="F:fructose 1,6-bisphosphate 1-phosphatase activity"/>
    <property type="evidence" value="ECO:0007669"/>
    <property type="project" value="TreeGrafter"/>
</dbReference>
<dbReference type="Gene3D" id="3.40.190.80">
    <property type="match status" value="1"/>
</dbReference>
<dbReference type="GO" id="GO:0030388">
    <property type="term" value="P:fructose 1,6-bisphosphate metabolic process"/>
    <property type="evidence" value="ECO:0007669"/>
    <property type="project" value="TreeGrafter"/>
</dbReference>
<comment type="cofactor">
    <cofactor evidence="1">
        <name>Mg(2+)</name>
        <dbReference type="ChEBI" id="CHEBI:18420"/>
    </cofactor>
</comment>
<feature type="domain" description="Fructose-1-6-bisphosphatase class 1 C-terminal" evidence="10">
    <location>
        <begin position="209"/>
        <end position="331"/>
    </location>
</feature>
<evidence type="ECO:0000259" key="10">
    <source>
        <dbReference type="Pfam" id="PF18913"/>
    </source>
</evidence>
<accession>A0A8H4UJV9</accession>
<dbReference type="GO" id="GO:0046872">
    <property type="term" value="F:metal ion binding"/>
    <property type="evidence" value="ECO:0007669"/>
    <property type="project" value="UniProtKB-KW"/>
</dbReference>
<evidence type="ECO:0000256" key="6">
    <source>
        <dbReference type="ARBA" id="ARBA00022842"/>
    </source>
</evidence>
<evidence type="ECO:0000256" key="4">
    <source>
        <dbReference type="ARBA" id="ARBA00022723"/>
    </source>
</evidence>
<evidence type="ECO:0000256" key="1">
    <source>
        <dbReference type="ARBA" id="ARBA00001946"/>
    </source>
</evidence>
<dbReference type="SUPFAM" id="SSF56655">
    <property type="entry name" value="Carbohydrate phosphatase"/>
    <property type="match status" value="1"/>
</dbReference>
<name>A0A8H4UJV9_9HYPO</name>
<protein>
    <recommendedName>
        <fullName evidence="13">Sedoheptulose-1,7-bisphosphatase</fullName>
    </recommendedName>
</protein>